<proteinExistence type="inferred from homology"/>
<dbReference type="InterPro" id="IPR016938">
    <property type="entry name" value="UPF0317"/>
</dbReference>
<evidence type="ECO:0000313" key="5">
    <source>
        <dbReference type="Proteomes" id="UP001204151"/>
    </source>
</evidence>
<evidence type="ECO:0000313" key="4">
    <source>
        <dbReference type="EMBL" id="MCS0581475.1"/>
    </source>
</evidence>
<evidence type="ECO:0000256" key="1">
    <source>
        <dbReference type="ARBA" id="ARBA00007896"/>
    </source>
</evidence>
<dbReference type="Gene3D" id="3.40.1640.10">
    <property type="entry name" value="PSTPO5379-like"/>
    <property type="match status" value="1"/>
</dbReference>
<dbReference type="Pfam" id="PF07286">
    <property type="entry name" value="D-Glu_cyclase"/>
    <property type="match status" value="1"/>
</dbReference>
<dbReference type="RefSeq" id="WP_258816072.1">
    <property type="nucleotide sequence ID" value="NZ_JANUGW010000004.1"/>
</dbReference>
<dbReference type="EC" id="4.2.1.-" evidence="3"/>
<dbReference type="InterPro" id="IPR038021">
    <property type="entry name" value="Putative_hydro-lyase"/>
</dbReference>
<dbReference type="PANTHER" id="PTHR32022:SF10">
    <property type="entry name" value="D-GLUTAMATE CYCLASE, MITOCHONDRIAL"/>
    <property type="match status" value="1"/>
</dbReference>
<dbReference type="EMBL" id="JANUGW010000004">
    <property type="protein sequence ID" value="MCS0581475.1"/>
    <property type="molecule type" value="Genomic_DNA"/>
</dbReference>
<dbReference type="NCBIfam" id="NF003969">
    <property type="entry name" value="PRK05463.1"/>
    <property type="match status" value="1"/>
</dbReference>
<sequence length="257" mass="27829">MKPIQFRHLVRAGEFRKPTAGVCGGYAQANLVILPAAQAHDFLRFAQRNPKACPLLAVGEPGAWNVPALGADLDLRTDVPGYYVYRDGQLAETPASLEGLWRDDLVAFAIGCSFSFEEMLLAAGIPLRHIEQDRNIAMYRTNIPNEAAGAFGGNMVVSMRPLKARDAIRAIQITSRFPAIHGAPVHLGDPRLIGIADLARPDYGDAVEVMADEVPVFWACGVTPQEAIRAAHLPFVITHRPGYMLVTDIPNAALAAL</sequence>
<organism evidence="4 5">
    <name type="scientific">Massilia pinisoli</name>
    <dbReference type="NCBI Taxonomy" id="1772194"/>
    <lineage>
        <taxon>Bacteria</taxon>
        <taxon>Pseudomonadati</taxon>
        <taxon>Pseudomonadota</taxon>
        <taxon>Betaproteobacteria</taxon>
        <taxon>Burkholderiales</taxon>
        <taxon>Oxalobacteraceae</taxon>
        <taxon>Telluria group</taxon>
        <taxon>Massilia</taxon>
    </lineage>
</organism>
<comment type="similarity">
    <text evidence="1 3">Belongs to the D-glutamate cyclase family.</text>
</comment>
<name>A0ABT1ZNK1_9BURK</name>
<dbReference type="InterPro" id="IPR009906">
    <property type="entry name" value="D-Glu_cyclase"/>
</dbReference>
<dbReference type="SUPFAM" id="SSF160920">
    <property type="entry name" value="PSTPO5379-like"/>
    <property type="match status" value="1"/>
</dbReference>
<keyword evidence="5" id="KW-1185">Reference proteome</keyword>
<dbReference type="HAMAP" id="MF_01830">
    <property type="entry name" value="Hydro_lyase"/>
    <property type="match status" value="1"/>
</dbReference>
<evidence type="ECO:0000256" key="2">
    <source>
        <dbReference type="ARBA" id="ARBA00023239"/>
    </source>
</evidence>
<dbReference type="Proteomes" id="UP001204151">
    <property type="component" value="Unassembled WGS sequence"/>
</dbReference>
<accession>A0ABT1ZNK1</accession>
<dbReference type="PIRSF" id="PIRSF029755">
    <property type="entry name" value="UCP029755"/>
    <property type="match status" value="1"/>
</dbReference>
<reference evidence="4 5" key="1">
    <citation type="submission" date="2022-08" db="EMBL/GenBank/DDBJ databases">
        <title>Reclassification of Massilia species as members of the genera Telluria, Duganella, Pseudoduganella, Mokoshia gen. nov. and Zemynaea gen. nov. using orthogonal and non-orthogonal genome-based approaches.</title>
        <authorList>
            <person name="Bowman J.P."/>
        </authorList>
    </citation>
    <scope>NUCLEOTIDE SEQUENCE [LARGE SCALE GENOMIC DNA]</scope>
    <source>
        <strain evidence="4 5">JCM 31316</strain>
    </source>
</reference>
<dbReference type="Gene3D" id="3.30.2040.10">
    <property type="entry name" value="PSTPO5379-like domain"/>
    <property type="match status" value="1"/>
</dbReference>
<dbReference type="PANTHER" id="PTHR32022">
    <property type="entry name" value="D-GLUTAMATE CYCLASE, MITOCHONDRIAL"/>
    <property type="match status" value="1"/>
</dbReference>
<evidence type="ECO:0000256" key="3">
    <source>
        <dbReference type="HAMAP-Rule" id="MF_01830"/>
    </source>
</evidence>
<gene>
    <name evidence="4" type="ORF">NX784_07720</name>
</gene>
<comment type="caution">
    <text evidence="4">The sequence shown here is derived from an EMBL/GenBank/DDBJ whole genome shotgun (WGS) entry which is preliminary data.</text>
</comment>
<keyword evidence="2 3" id="KW-0456">Lyase</keyword>
<protein>
    <recommendedName>
        <fullName evidence="3">Putative hydro-lyase NX784_07720</fullName>
        <ecNumber evidence="3">4.2.1.-</ecNumber>
    </recommendedName>
</protein>